<reference evidence="2" key="1">
    <citation type="journal article" date="2015" name="Proc. Natl. Acad. Sci. U.S.A.">
        <title>Genome sequencing of adzuki bean (Vigna angularis) provides insight into high starch and low fat accumulation and domestication.</title>
        <authorList>
            <person name="Yang K."/>
            <person name="Tian Z."/>
            <person name="Chen C."/>
            <person name="Luo L."/>
            <person name="Zhao B."/>
            <person name="Wang Z."/>
            <person name="Yu L."/>
            <person name="Li Y."/>
            <person name="Sun Y."/>
            <person name="Li W."/>
            <person name="Chen Y."/>
            <person name="Li Y."/>
            <person name="Zhang Y."/>
            <person name="Ai D."/>
            <person name="Zhao J."/>
            <person name="Shang C."/>
            <person name="Ma Y."/>
            <person name="Wu B."/>
            <person name="Wang M."/>
            <person name="Gao L."/>
            <person name="Sun D."/>
            <person name="Zhang P."/>
            <person name="Guo F."/>
            <person name="Wang W."/>
            <person name="Li Y."/>
            <person name="Wang J."/>
            <person name="Varshney R.K."/>
            <person name="Wang J."/>
            <person name="Ling H.Q."/>
            <person name="Wan P."/>
        </authorList>
    </citation>
    <scope>NUCLEOTIDE SEQUENCE</scope>
    <source>
        <strain evidence="2">cv. Jingnong 6</strain>
    </source>
</reference>
<dbReference type="Gramene" id="KOM41191">
    <property type="protein sequence ID" value="KOM41191"/>
    <property type="gene ID" value="LR48_Vigan04g138900"/>
</dbReference>
<protein>
    <submittedName>
        <fullName evidence="1">Uncharacterized protein</fullName>
    </submittedName>
</protein>
<accession>A0A0L9UEP5</accession>
<gene>
    <name evidence="1" type="ORF">LR48_Vigan04g138900</name>
</gene>
<dbReference type="Proteomes" id="UP000053144">
    <property type="component" value="Chromosome 4"/>
</dbReference>
<sequence>MKKKVVDEEDNSAKLEKTKNIEMVFGSKTLVCTDLCNGLMPDSKMRLRGNIKRVLDLIKKLRDGGSTS</sequence>
<proteinExistence type="predicted"/>
<evidence type="ECO:0000313" key="2">
    <source>
        <dbReference type="Proteomes" id="UP000053144"/>
    </source>
</evidence>
<organism evidence="1 2">
    <name type="scientific">Phaseolus angularis</name>
    <name type="common">Azuki bean</name>
    <name type="synonym">Vigna angularis</name>
    <dbReference type="NCBI Taxonomy" id="3914"/>
    <lineage>
        <taxon>Eukaryota</taxon>
        <taxon>Viridiplantae</taxon>
        <taxon>Streptophyta</taxon>
        <taxon>Embryophyta</taxon>
        <taxon>Tracheophyta</taxon>
        <taxon>Spermatophyta</taxon>
        <taxon>Magnoliopsida</taxon>
        <taxon>eudicotyledons</taxon>
        <taxon>Gunneridae</taxon>
        <taxon>Pentapetalae</taxon>
        <taxon>rosids</taxon>
        <taxon>fabids</taxon>
        <taxon>Fabales</taxon>
        <taxon>Fabaceae</taxon>
        <taxon>Papilionoideae</taxon>
        <taxon>50 kb inversion clade</taxon>
        <taxon>NPAAA clade</taxon>
        <taxon>indigoferoid/millettioid clade</taxon>
        <taxon>Phaseoleae</taxon>
        <taxon>Vigna</taxon>
    </lineage>
</organism>
<dbReference type="AlphaFoldDB" id="A0A0L9UEP5"/>
<evidence type="ECO:0000313" key="1">
    <source>
        <dbReference type="EMBL" id="KOM41191.1"/>
    </source>
</evidence>
<dbReference type="EMBL" id="CM003374">
    <property type="protein sequence ID" value="KOM41191.1"/>
    <property type="molecule type" value="Genomic_DNA"/>
</dbReference>
<dbReference type="STRING" id="3914.A0A0L9UEP5"/>
<name>A0A0L9UEP5_PHAAN</name>